<proteinExistence type="predicted"/>
<dbReference type="InterPro" id="IPR014710">
    <property type="entry name" value="RmlC-like_jellyroll"/>
</dbReference>
<keyword evidence="3" id="KW-1185">Reference proteome</keyword>
<dbReference type="InterPro" id="IPR052538">
    <property type="entry name" value="Flavonoid_dioxygenase-like"/>
</dbReference>
<protein>
    <submittedName>
        <fullName evidence="2">Mannose-6-phosphate isomerase-like protein (Cupin superfamily)</fullName>
    </submittedName>
</protein>
<gene>
    <name evidence="2" type="ORF">J2Z48_001111</name>
</gene>
<feature type="domain" description="Cupin type-2" evidence="1">
    <location>
        <begin position="170"/>
        <end position="245"/>
    </location>
</feature>
<sequence length="269" mass="30989">MVQNILRGIKRSAAAIHFYQNLAKAAPDQKQQNKILQAAKKERELWREFTQLYIDLTGRHPVYEAKRISFLTYQGGVKRAVEIAMKDYEEYRNSYASTLYLPCQELFLKACQNEADQANLFHALSLIKERVMDLKDYGKRPFVINIDNATEKNENFRTVLWTGNHLQVVLMSIDVGDDIGLEVHPDVDQFLRIEDGEALVQMGNRKDKLDFEIEAYEDYAIMVPAGTWHNITNTGNKSLKLYSIYAPPEHPFGTVEKQKTSHQSSDNEN</sequence>
<dbReference type="SUPFAM" id="SSF47240">
    <property type="entry name" value="Ferritin-like"/>
    <property type="match status" value="1"/>
</dbReference>
<dbReference type="InterPro" id="IPR011051">
    <property type="entry name" value="RmlC_Cupin_sf"/>
</dbReference>
<dbReference type="AlphaFoldDB" id="A0AAJ1TEE2"/>
<dbReference type="CDD" id="cd02223">
    <property type="entry name" value="cupin_Bh2720-like"/>
    <property type="match status" value="1"/>
</dbReference>
<keyword evidence="2" id="KW-0413">Isomerase</keyword>
<dbReference type="RefSeq" id="WP_307251617.1">
    <property type="nucleotide sequence ID" value="NZ_JAUSUV010000004.1"/>
</dbReference>
<dbReference type="Gene3D" id="2.60.120.10">
    <property type="entry name" value="Jelly Rolls"/>
    <property type="match status" value="1"/>
</dbReference>
<dbReference type="GO" id="GO:0016853">
    <property type="term" value="F:isomerase activity"/>
    <property type="evidence" value="ECO:0007669"/>
    <property type="project" value="UniProtKB-KW"/>
</dbReference>
<name>A0AAJ1TEE2_9BACL</name>
<dbReference type="InterPro" id="IPR013096">
    <property type="entry name" value="Cupin_2"/>
</dbReference>
<dbReference type="Proteomes" id="UP001238450">
    <property type="component" value="Unassembled WGS sequence"/>
</dbReference>
<evidence type="ECO:0000259" key="1">
    <source>
        <dbReference type="Pfam" id="PF07883"/>
    </source>
</evidence>
<dbReference type="PANTHER" id="PTHR43346">
    <property type="entry name" value="LIGAND BINDING DOMAIN PROTEIN, PUTATIVE (AFU_ORTHOLOGUE AFUA_6G14370)-RELATED"/>
    <property type="match status" value="1"/>
</dbReference>
<evidence type="ECO:0000313" key="3">
    <source>
        <dbReference type="Proteomes" id="UP001238450"/>
    </source>
</evidence>
<evidence type="ECO:0000313" key="2">
    <source>
        <dbReference type="EMBL" id="MDQ0416939.1"/>
    </source>
</evidence>
<dbReference type="PANTHER" id="PTHR43346:SF1">
    <property type="entry name" value="QUERCETIN 2,3-DIOXYGENASE-RELATED"/>
    <property type="match status" value="1"/>
</dbReference>
<dbReference type="Pfam" id="PF07883">
    <property type="entry name" value="Cupin_2"/>
    <property type="match status" value="1"/>
</dbReference>
<dbReference type="SUPFAM" id="SSF51182">
    <property type="entry name" value="RmlC-like cupins"/>
    <property type="match status" value="1"/>
</dbReference>
<organism evidence="2 3">
    <name type="scientific">Croceifilum oryzae</name>
    <dbReference type="NCBI Taxonomy" id="1553429"/>
    <lineage>
        <taxon>Bacteria</taxon>
        <taxon>Bacillati</taxon>
        <taxon>Bacillota</taxon>
        <taxon>Bacilli</taxon>
        <taxon>Bacillales</taxon>
        <taxon>Thermoactinomycetaceae</taxon>
        <taxon>Croceifilum</taxon>
    </lineage>
</organism>
<dbReference type="EMBL" id="JAUSUV010000004">
    <property type="protein sequence ID" value="MDQ0416939.1"/>
    <property type="molecule type" value="Genomic_DNA"/>
</dbReference>
<accession>A0AAJ1TEE2</accession>
<comment type="caution">
    <text evidence="2">The sequence shown here is derived from an EMBL/GenBank/DDBJ whole genome shotgun (WGS) entry which is preliminary data.</text>
</comment>
<reference evidence="2 3" key="1">
    <citation type="submission" date="2023-07" db="EMBL/GenBank/DDBJ databases">
        <title>Genomic Encyclopedia of Type Strains, Phase IV (KMG-IV): sequencing the most valuable type-strain genomes for metagenomic binning, comparative biology and taxonomic classification.</title>
        <authorList>
            <person name="Goeker M."/>
        </authorList>
    </citation>
    <scope>NUCLEOTIDE SEQUENCE [LARGE SCALE GENOMIC DNA]</scope>
    <source>
        <strain evidence="2 3">DSM 46876</strain>
    </source>
</reference>
<dbReference type="InterPro" id="IPR009078">
    <property type="entry name" value="Ferritin-like_SF"/>
</dbReference>